<evidence type="ECO:0000313" key="4">
    <source>
        <dbReference type="EMBL" id="GAA4386284.1"/>
    </source>
</evidence>
<dbReference type="RefSeq" id="WP_345030229.1">
    <property type="nucleotide sequence ID" value="NZ_BAABGL010000004.1"/>
</dbReference>
<feature type="transmembrane region" description="Helical" evidence="2">
    <location>
        <begin position="6"/>
        <end position="25"/>
    </location>
</feature>
<reference evidence="5" key="1">
    <citation type="journal article" date="2019" name="Int. J. Syst. Evol. Microbiol.">
        <title>The Global Catalogue of Microorganisms (GCM) 10K type strain sequencing project: providing services to taxonomists for standard genome sequencing and annotation.</title>
        <authorList>
            <consortium name="The Broad Institute Genomics Platform"/>
            <consortium name="The Broad Institute Genome Sequencing Center for Infectious Disease"/>
            <person name="Wu L."/>
            <person name="Ma J."/>
        </authorList>
    </citation>
    <scope>NUCLEOTIDE SEQUENCE [LARGE SCALE GENOMIC DNA]</scope>
    <source>
        <strain evidence="5">JCM 17808</strain>
    </source>
</reference>
<feature type="region of interest" description="Disordered" evidence="1">
    <location>
        <begin position="36"/>
        <end position="55"/>
    </location>
</feature>
<dbReference type="Pfam" id="PF13785">
    <property type="entry name" value="DUF4178"/>
    <property type="match status" value="1"/>
</dbReference>
<dbReference type="Proteomes" id="UP001500642">
    <property type="component" value="Unassembled WGS sequence"/>
</dbReference>
<proteinExistence type="predicted"/>
<keyword evidence="5" id="KW-1185">Reference proteome</keyword>
<protein>
    <submittedName>
        <fullName evidence="4">DUF4178 domain-containing protein</fullName>
    </submittedName>
</protein>
<evidence type="ECO:0000256" key="2">
    <source>
        <dbReference type="SAM" id="Phobius"/>
    </source>
</evidence>
<sequence>MGDFLSTLVTAVIVIGIVLVIILVVKRMRASDRPVHVDAGPRAHDPFAPGQDTGGDPLKIHAGDILEFGSEKHFVRGTLRIAEGGYTWAEHFFQGDGSAQRQWLTVEEDPDLQLSIWKDRPDLDIEPRSEQIDLEGTSYTLVEHGTATYRSEGTTGLRPQGALDYVDYEAGDGTHLSFERFDHGRWEVSTGRPVTPGSFTIYPGS</sequence>
<keyword evidence="2" id="KW-0812">Transmembrane</keyword>
<evidence type="ECO:0000313" key="5">
    <source>
        <dbReference type="Proteomes" id="UP001500642"/>
    </source>
</evidence>
<keyword evidence="2" id="KW-1133">Transmembrane helix</keyword>
<organism evidence="4 5">
    <name type="scientific">Brevibacterium pityocampae</name>
    <dbReference type="NCBI Taxonomy" id="506594"/>
    <lineage>
        <taxon>Bacteria</taxon>
        <taxon>Bacillati</taxon>
        <taxon>Actinomycetota</taxon>
        <taxon>Actinomycetes</taxon>
        <taxon>Micrococcales</taxon>
        <taxon>Brevibacteriaceae</taxon>
        <taxon>Brevibacterium</taxon>
    </lineage>
</organism>
<evidence type="ECO:0000256" key="1">
    <source>
        <dbReference type="SAM" id="MobiDB-lite"/>
    </source>
</evidence>
<dbReference type="InterPro" id="IPR025235">
    <property type="entry name" value="DUF4178"/>
</dbReference>
<name>A0ABP8J762_9MICO</name>
<comment type="caution">
    <text evidence="4">The sequence shown here is derived from an EMBL/GenBank/DDBJ whole genome shotgun (WGS) entry which is preliminary data.</text>
</comment>
<accession>A0ABP8J762</accession>
<feature type="compositionally biased region" description="Basic and acidic residues" evidence="1">
    <location>
        <begin position="36"/>
        <end position="45"/>
    </location>
</feature>
<gene>
    <name evidence="4" type="ORF">GCM10023167_09040</name>
</gene>
<evidence type="ECO:0000259" key="3">
    <source>
        <dbReference type="Pfam" id="PF13785"/>
    </source>
</evidence>
<keyword evidence="2" id="KW-0472">Membrane</keyword>
<dbReference type="EMBL" id="BAABGL010000004">
    <property type="protein sequence ID" value="GAA4386284.1"/>
    <property type="molecule type" value="Genomic_DNA"/>
</dbReference>
<feature type="domain" description="DUF4178" evidence="3">
    <location>
        <begin position="62"/>
        <end position="196"/>
    </location>
</feature>